<sequence length="256" mass="29563">MKTKTKLIHNSQEVLKYWNQDNIESMYDKNLLSLEIRLIKKEITGNSKILDAGCGEGEGTLEYSKIPGVKIHAVDFSETRLNKAALRLKKQKNVLLKKVDFLGKHSLDQDYDFIVSQRFLINLMEWELQKKVLLDFKSILKKGGKLILLEGSVNGVNSLNNFRKLFGLKPIPVRWHNLFLDDKVLIKFMKSIDMELIGEDGLGEYFILTRGLQPYFKKELNWNSKFNKIAGSSKIQELLSLGPVCSRLKLWIFEKV</sequence>
<evidence type="ECO:0000313" key="3">
    <source>
        <dbReference type="Proteomes" id="UP000177258"/>
    </source>
</evidence>
<evidence type="ECO:0000313" key="2">
    <source>
        <dbReference type="EMBL" id="OGE33585.1"/>
    </source>
</evidence>
<gene>
    <name evidence="2" type="ORF">A3D83_01280</name>
</gene>
<dbReference type="AlphaFoldDB" id="A0A1F5JY47"/>
<comment type="caution">
    <text evidence="2">The sequence shown here is derived from an EMBL/GenBank/DDBJ whole genome shotgun (WGS) entry which is preliminary data.</text>
</comment>
<protein>
    <recommendedName>
        <fullName evidence="1">Methyltransferase domain-containing protein</fullName>
    </recommendedName>
</protein>
<proteinExistence type="predicted"/>
<dbReference type="Gene3D" id="3.40.50.150">
    <property type="entry name" value="Vaccinia Virus protein VP39"/>
    <property type="match status" value="1"/>
</dbReference>
<dbReference type="Pfam" id="PF13649">
    <property type="entry name" value="Methyltransf_25"/>
    <property type="match status" value="1"/>
</dbReference>
<reference evidence="2 3" key="1">
    <citation type="journal article" date="2016" name="Nat. Commun.">
        <title>Thousands of microbial genomes shed light on interconnected biogeochemical processes in an aquifer system.</title>
        <authorList>
            <person name="Anantharaman K."/>
            <person name="Brown C.T."/>
            <person name="Hug L.A."/>
            <person name="Sharon I."/>
            <person name="Castelle C.J."/>
            <person name="Probst A.J."/>
            <person name="Thomas B.C."/>
            <person name="Singh A."/>
            <person name="Wilkins M.J."/>
            <person name="Karaoz U."/>
            <person name="Brodie E.L."/>
            <person name="Williams K.H."/>
            <person name="Hubbard S.S."/>
            <person name="Banfield J.F."/>
        </authorList>
    </citation>
    <scope>NUCLEOTIDE SEQUENCE [LARGE SCALE GENOMIC DNA]</scope>
</reference>
<organism evidence="2 3">
    <name type="scientific">Candidatus Daviesbacteria bacterium RIFCSPHIGHO2_02_FULL_41_10</name>
    <dbReference type="NCBI Taxonomy" id="1797774"/>
    <lineage>
        <taxon>Bacteria</taxon>
        <taxon>Candidatus Daviesiibacteriota</taxon>
    </lineage>
</organism>
<dbReference type="EMBL" id="MFDB01000008">
    <property type="protein sequence ID" value="OGE33585.1"/>
    <property type="molecule type" value="Genomic_DNA"/>
</dbReference>
<name>A0A1F5JY47_9BACT</name>
<evidence type="ECO:0000259" key="1">
    <source>
        <dbReference type="Pfam" id="PF13649"/>
    </source>
</evidence>
<dbReference type="SUPFAM" id="SSF53335">
    <property type="entry name" value="S-adenosyl-L-methionine-dependent methyltransferases"/>
    <property type="match status" value="1"/>
</dbReference>
<dbReference type="InterPro" id="IPR029063">
    <property type="entry name" value="SAM-dependent_MTases_sf"/>
</dbReference>
<feature type="domain" description="Methyltransferase" evidence="1">
    <location>
        <begin position="49"/>
        <end position="144"/>
    </location>
</feature>
<dbReference type="Proteomes" id="UP000177258">
    <property type="component" value="Unassembled WGS sequence"/>
</dbReference>
<dbReference type="InterPro" id="IPR041698">
    <property type="entry name" value="Methyltransf_25"/>
</dbReference>
<accession>A0A1F5JY47</accession>
<dbReference type="CDD" id="cd02440">
    <property type="entry name" value="AdoMet_MTases"/>
    <property type="match status" value="1"/>
</dbReference>